<dbReference type="Pfam" id="PF18895">
    <property type="entry name" value="T4SS_pilin"/>
    <property type="match status" value="1"/>
</dbReference>
<evidence type="ECO:0000256" key="2">
    <source>
        <dbReference type="SAM" id="SignalP"/>
    </source>
</evidence>
<keyword evidence="1" id="KW-1133">Transmembrane helix</keyword>
<dbReference type="EMBL" id="LCPZ01000009">
    <property type="protein sequence ID" value="KKW08498.1"/>
    <property type="molecule type" value="Genomic_DNA"/>
</dbReference>
<proteinExistence type="predicted"/>
<keyword evidence="2" id="KW-0732">Signal</keyword>
<accession>A0A0G1VPS7</accession>
<evidence type="ECO:0000313" key="3">
    <source>
        <dbReference type="EMBL" id="KKW08498.1"/>
    </source>
</evidence>
<reference evidence="3 4" key="1">
    <citation type="journal article" date="2015" name="Nature">
        <title>rRNA introns, odd ribosomes, and small enigmatic genomes across a large radiation of phyla.</title>
        <authorList>
            <person name="Brown C.T."/>
            <person name="Hug L.A."/>
            <person name="Thomas B.C."/>
            <person name="Sharon I."/>
            <person name="Castelle C.J."/>
            <person name="Singh A."/>
            <person name="Wilkins M.J."/>
            <person name="Williams K.H."/>
            <person name="Banfield J.F."/>
        </authorList>
    </citation>
    <scope>NUCLEOTIDE SEQUENCE [LARGE SCALE GENOMIC DNA]</scope>
</reference>
<organism evidence="3 4">
    <name type="scientific">Candidatus Kaiserbacteria bacterium GW2011_GWA2_49_19</name>
    <dbReference type="NCBI Taxonomy" id="1618669"/>
    <lineage>
        <taxon>Bacteria</taxon>
        <taxon>Candidatus Kaiseribacteriota</taxon>
    </lineage>
</organism>
<dbReference type="InterPro" id="IPR043993">
    <property type="entry name" value="T4SS_pilin"/>
</dbReference>
<feature type="transmembrane region" description="Helical" evidence="1">
    <location>
        <begin position="59"/>
        <end position="82"/>
    </location>
</feature>
<feature type="chain" id="PRO_5002540254" description="Integral membrane protein" evidence="2">
    <location>
        <begin position="22"/>
        <end position="151"/>
    </location>
</feature>
<keyword evidence="1" id="KW-0472">Membrane</keyword>
<dbReference type="Proteomes" id="UP000033965">
    <property type="component" value="Unassembled WGS sequence"/>
</dbReference>
<keyword evidence="1" id="KW-0812">Transmembrane</keyword>
<dbReference type="AlphaFoldDB" id="A0A0G1VPS7"/>
<protein>
    <recommendedName>
        <fullName evidence="5">Integral membrane protein</fullName>
    </recommendedName>
</protein>
<feature type="signal peptide" evidence="2">
    <location>
        <begin position="1"/>
        <end position="21"/>
    </location>
</feature>
<gene>
    <name evidence="3" type="ORF">UY44_C0009G0011</name>
</gene>
<sequence>MVFFLSLLFGAQFLASAPALGQDVTPATAEIAKQLDAAAGDKGAGVGDYTDPRKIVSQIVQILLTLVGTIFFVLTIYAGYLWMTAGGNEEEVEKAKTTLRNSIIGLIIVIAAYGITIAATNLASGRGVGENAGGGGYSLEGGIDEALFGGD</sequence>
<name>A0A0G1VPS7_9BACT</name>
<comment type="caution">
    <text evidence="3">The sequence shown here is derived from an EMBL/GenBank/DDBJ whole genome shotgun (WGS) entry which is preliminary data.</text>
</comment>
<evidence type="ECO:0000256" key="1">
    <source>
        <dbReference type="SAM" id="Phobius"/>
    </source>
</evidence>
<evidence type="ECO:0008006" key="5">
    <source>
        <dbReference type="Google" id="ProtNLM"/>
    </source>
</evidence>
<evidence type="ECO:0000313" key="4">
    <source>
        <dbReference type="Proteomes" id="UP000033965"/>
    </source>
</evidence>
<feature type="transmembrane region" description="Helical" evidence="1">
    <location>
        <begin position="103"/>
        <end position="123"/>
    </location>
</feature>